<keyword evidence="1" id="KW-1133">Transmembrane helix</keyword>
<keyword evidence="1" id="KW-0812">Transmembrane</keyword>
<protein>
    <submittedName>
        <fullName evidence="2">Uncharacterized protein</fullName>
    </submittedName>
</protein>
<gene>
    <name evidence="2" type="ORF">PSH67_23240</name>
</gene>
<feature type="transmembrane region" description="Helical" evidence="1">
    <location>
        <begin position="20"/>
        <end position="40"/>
    </location>
</feature>
<dbReference type="EMBL" id="CP117450">
    <property type="protein sequence ID" value="WLH05726.1"/>
    <property type="molecule type" value="Genomic_DNA"/>
</dbReference>
<evidence type="ECO:0000256" key="1">
    <source>
        <dbReference type="SAM" id="Phobius"/>
    </source>
</evidence>
<dbReference type="Proteomes" id="UP001236748">
    <property type="component" value="Chromosome"/>
</dbReference>
<sequence length="281" mass="31714">MNKNAPPVEKKQKFSTREWCLVIAILSLVQFFIHWVSYQFGGSPNALGYISFAGTLVSIMLGLIAIIYSFVQSISQNTSVIEIRDQVERLIIAGNEISESGRIIHSASQEVNELVGDLASKVTENTSTTKEVFGRFNKLTSELSMSSIRHSKEDRLDRGDVSQEVEKSIIYSDRIISRLMILCIHEVSKRDLKIDQIEGAVFEKLAIKLDVSAEYLSGVFNAILFSLEMEGYVTLADNDIEEEKINLTEEFKVKVKELIPDSMNGETPQFTNFWLAMNEIE</sequence>
<reference evidence="2 3" key="1">
    <citation type="submission" date="2023-02" db="EMBL/GenBank/DDBJ databases">
        <title>Evolution of Hrp T3SS in non-pathogenic Pseudomonas fluorescens.</title>
        <authorList>
            <person name="Liao K."/>
            <person name="Wei H."/>
            <person name="Gu Y."/>
        </authorList>
    </citation>
    <scope>NUCLEOTIDE SEQUENCE [LARGE SCALE GENOMIC DNA]</scope>
    <source>
        <strain evidence="2 3">FP2043</strain>
    </source>
</reference>
<dbReference type="RefSeq" id="WP_305387938.1">
    <property type="nucleotide sequence ID" value="NZ_CP117450.1"/>
</dbReference>
<evidence type="ECO:0000313" key="2">
    <source>
        <dbReference type="EMBL" id="WLH05726.1"/>
    </source>
</evidence>
<accession>A0ABY9FQX9</accession>
<proteinExistence type="predicted"/>
<name>A0ABY9FQX9_9PSED</name>
<keyword evidence="1" id="KW-0472">Membrane</keyword>
<feature type="transmembrane region" description="Helical" evidence="1">
    <location>
        <begin position="46"/>
        <end position="71"/>
    </location>
</feature>
<keyword evidence="3" id="KW-1185">Reference proteome</keyword>
<organism evidence="2 3">
    <name type="scientific">Pseudomonas lurida</name>
    <dbReference type="NCBI Taxonomy" id="244566"/>
    <lineage>
        <taxon>Bacteria</taxon>
        <taxon>Pseudomonadati</taxon>
        <taxon>Pseudomonadota</taxon>
        <taxon>Gammaproteobacteria</taxon>
        <taxon>Pseudomonadales</taxon>
        <taxon>Pseudomonadaceae</taxon>
        <taxon>Pseudomonas</taxon>
    </lineage>
</organism>
<evidence type="ECO:0000313" key="3">
    <source>
        <dbReference type="Proteomes" id="UP001236748"/>
    </source>
</evidence>